<dbReference type="EMBL" id="CH902618">
    <property type="protein sequence ID" value="EDV40164.2"/>
    <property type="molecule type" value="Genomic_DNA"/>
</dbReference>
<keyword evidence="1" id="KW-0732">Signal</keyword>
<name>B3M9X3_DROAN</name>
<dbReference type="STRING" id="7217.B3M9X3"/>
<dbReference type="Proteomes" id="UP000007801">
    <property type="component" value="Unassembled WGS sequence"/>
</dbReference>
<proteinExistence type="predicted"/>
<accession>B3M9X3</accession>
<dbReference type="InParanoid" id="B3M9X3"/>
<dbReference type="KEGG" id="dan:6506724"/>
<dbReference type="FunCoup" id="B3M9X3">
    <property type="interactions" value="25"/>
</dbReference>
<organism evidence="2 3">
    <name type="scientific">Drosophila ananassae</name>
    <name type="common">Fruit fly</name>
    <dbReference type="NCBI Taxonomy" id="7217"/>
    <lineage>
        <taxon>Eukaryota</taxon>
        <taxon>Metazoa</taxon>
        <taxon>Ecdysozoa</taxon>
        <taxon>Arthropoda</taxon>
        <taxon>Hexapoda</taxon>
        <taxon>Insecta</taxon>
        <taxon>Pterygota</taxon>
        <taxon>Neoptera</taxon>
        <taxon>Endopterygota</taxon>
        <taxon>Diptera</taxon>
        <taxon>Brachycera</taxon>
        <taxon>Muscomorpha</taxon>
        <taxon>Ephydroidea</taxon>
        <taxon>Drosophilidae</taxon>
        <taxon>Drosophila</taxon>
        <taxon>Sophophora</taxon>
    </lineage>
</organism>
<dbReference type="OrthoDB" id="7826426at2759"/>
<feature type="chain" id="PRO_5006454600" evidence="1">
    <location>
        <begin position="21"/>
        <end position="98"/>
    </location>
</feature>
<reference evidence="2 3" key="1">
    <citation type="journal article" date="2007" name="Nature">
        <title>Evolution of genes and genomes on the Drosophila phylogeny.</title>
        <authorList>
            <consortium name="Drosophila 12 Genomes Consortium"/>
            <person name="Clark A.G."/>
            <person name="Eisen M.B."/>
            <person name="Smith D.R."/>
            <person name="Bergman C.M."/>
            <person name="Oliver B."/>
            <person name="Markow T.A."/>
            <person name="Kaufman T.C."/>
            <person name="Kellis M."/>
            <person name="Gelbart W."/>
            <person name="Iyer V.N."/>
            <person name="Pollard D.A."/>
            <person name="Sackton T.B."/>
            <person name="Larracuente A.M."/>
            <person name="Singh N.D."/>
            <person name="Abad J.P."/>
            <person name="Abt D.N."/>
            <person name="Adryan B."/>
            <person name="Aguade M."/>
            <person name="Akashi H."/>
            <person name="Anderson W.W."/>
            <person name="Aquadro C.F."/>
            <person name="Ardell D.H."/>
            <person name="Arguello R."/>
            <person name="Artieri C.G."/>
            <person name="Barbash D.A."/>
            <person name="Barker D."/>
            <person name="Barsanti P."/>
            <person name="Batterham P."/>
            <person name="Batzoglou S."/>
            <person name="Begun D."/>
            <person name="Bhutkar A."/>
            <person name="Blanco E."/>
            <person name="Bosak S.A."/>
            <person name="Bradley R.K."/>
            <person name="Brand A.D."/>
            <person name="Brent M.R."/>
            <person name="Brooks A.N."/>
            <person name="Brown R.H."/>
            <person name="Butlin R.K."/>
            <person name="Caggese C."/>
            <person name="Calvi B.R."/>
            <person name="Bernardo de Carvalho A."/>
            <person name="Caspi A."/>
            <person name="Castrezana S."/>
            <person name="Celniker S.E."/>
            <person name="Chang J.L."/>
            <person name="Chapple C."/>
            <person name="Chatterji S."/>
            <person name="Chinwalla A."/>
            <person name="Civetta A."/>
            <person name="Clifton S.W."/>
            <person name="Comeron J.M."/>
            <person name="Costello J.C."/>
            <person name="Coyne J.A."/>
            <person name="Daub J."/>
            <person name="David R.G."/>
            <person name="Delcher A.L."/>
            <person name="Delehaunty K."/>
            <person name="Do C.B."/>
            <person name="Ebling H."/>
            <person name="Edwards K."/>
            <person name="Eickbush T."/>
            <person name="Evans J.D."/>
            <person name="Filipski A."/>
            <person name="Findeiss S."/>
            <person name="Freyhult E."/>
            <person name="Fulton L."/>
            <person name="Fulton R."/>
            <person name="Garcia A.C."/>
            <person name="Gardiner A."/>
            <person name="Garfield D.A."/>
            <person name="Garvin B.E."/>
            <person name="Gibson G."/>
            <person name="Gilbert D."/>
            <person name="Gnerre S."/>
            <person name="Godfrey J."/>
            <person name="Good R."/>
            <person name="Gotea V."/>
            <person name="Gravely B."/>
            <person name="Greenberg A.J."/>
            <person name="Griffiths-Jones S."/>
            <person name="Gross S."/>
            <person name="Guigo R."/>
            <person name="Gustafson E.A."/>
            <person name="Haerty W."/>
            <person name="Hahn M.W."/>
            <person name="Halligan D.L."/>
            <person name="Halpern A.L."/>
            <person name="Halter G.M."/>
            <person name="Han M.V."/>
            <person name="Heger A."/>
            <person name="Hillier L."/>
            <person name="Hinrichs A.S."/>
            <person name="Holmes I."/>
            <person name="Hoskins R.A."/>
            <person name="Hubisz M.J."/>
            <person name="Hultmark D."/>
            <person name="Huntley M.A."/>
            <person name="Jaffe D.B."/>
            <person name="Jagadeeshan S."/>
            <person name="Jeck W.R."/>
            <person name="Johnson J."/>
            <person name="Jones C.D."/>
            <person name="Jordan W.C."/>
            <person name="Karpen G.H."/>
            <person name="Kataoka E."/>
            <person name="Keightley P.D."/>
            <person name="Kheradpour P."/>
            <person name="Kirkness E.F."/>
            <person name="Koerich L.B."/>
            <person name="Kristiansen K."/>
            <person name="Kudrna D."/>
            <person name="Kulathinal R.J."/>
            <person name="Kumar S."/>
            <person name="Kwok R."/>
            <person name="Lander E."/>
            <person name="Langley C.H."/>
            <person name="Lapoint R."/>
            <person name="Lazzaro B.P."/>
            <person name="Lee S.J."/>
            <person name="Levesque L."/>
            <person name="Li R."/>
            <person name="Lin C.F."/>
            <person name="Lin M.F."/>
            <person name="Lindblad-Toh K."/>
            <person name="Llopart A."/>
            <person name="Long M."/>
            <person name="Low L."/>
            <person name="Lozovsky E."/>
            <person name="Lu J."/>
            <person name="Luo M."/>
            <person name="Machado C.A."/>
            <person name="Makalowski W."/>
            <person name="Marzo M."/>
            <person name="Matsuda M."/>
            <person name="Matzkin L."/>
            <person name="McAllister B."/>
            <person name="McBride C.S."/>
            <person name="McKernan B."/>
            <person name="McKernan K."/>
            <person name="Mendez-Lago M."/>
            <person name="Minx P."/>
            <person name="Mollenhauer M.U."/>
            <person name="Montooth K."/>
            <person name="Mount S.M."/>
            <person name="Mu X."/>
            <person name="Myers E."/>
            <person name="Negre B."/>
            <person name="Newfeld S."/>
            <person name="Nielsen R."/>
            <person name="Noor M.A."/>
            <person name="O'Grady P."/>
            <person name="Pachter L."/>
            <person name="Papaceit M."/>
            <person name="Parisi M.J."/>
            <person name="Parisi M."/>
            <person name="Parts L."/>
            <person name="Pedersen J.S."/>
            <person name="Pesole G."/>
            <person name="Phillippy A.M."/>
            <person name="Ponting C.P."/>
            <person name="Pop M."/>
            <person name="Porcelli D."/>
            <person name="Powell J.R."/>
            <person name="Prohaska S."/>
            <person name="Pruitt K."/>
            <person name="Puig M."/>
            <person name="Quesneville H."/>
            <person name="Ram K.R."/>
            <person name="Rand D."/>
            <person name="Rasmussen M.D."/>
            <person name="Reed L.K."/>
            <person name="Reenan R."/>
            <person name="Reily A."/>
            <person name="Remington K.A."/>
            <person name="Rieger T.T."/>
            <person name="Ritchie M.G."/>
            <person name="Robin C."/>
            <person name="Rogers Y.H."/>
            <person name="Rohde C."/>
            <person name="Rozas J."/>
            <person name="Rubenfield M.J."/>
            <person name="Ruiz A."/>
            <person name="Russo S."/>
            <person name="Salzberg S.L."/>
            <person name="Sanchez-Gracia A."/>
            <person name="Saranga D.J."/>
            <person name="Sato H."/>
            <person name="Schaeffer S.W."/>
            <person name="Schatz M.C."/>
            <person name="Schlenke T."/>
            <person name="Schwartz R."/>
            <person name="Segarra C."/>
            <person name="Singh R.S."/>
            <person name="Sirot L."/>
            <person name="Sirota M."/>
            <person name="Sisneros N.B."/>
            <person name="Smith C.D."/>
            <person name="Smith T.F."/>
            <person name="Spieth J."/>
            <person name="Stage D.E."/>
            <person name="Stark A."/>
            <person name="Stephan W."/>
            <person name="Strausberg R.L."/>
            <person name="Strempel S."/>
            <person name="Sturgill D."/>
            <person name="Sutton G."/>
            <person name="Sutton G.G."/>
            <person name="Tao W."/>
            <person name="Teichmann S."/>
            <person name="Tobari Y.N."/>
            <person name="Tomimura Y."/>
            <person name="Tsolas J.M."/>
            <person name="Valente V.L."/>
            <person name="Venter E."/>
            <person name="Venter J.C."/>
            <person name="Vicario S."/>
            <person name="Vieira F.G."/>
            <person name="Vilella A.J."/>
            <person name="Villasante A."/>
            <person name="Walenz B."/>
            <person name="Wang J."/>
            <person name="Wasserman M."/>
            <person name="Watts T."/>
            <person name="Wilson D."/>
            <person name="Wilson R.K."/>
            <person name="Wing R.A."/>
            <person name="Wolfner M.F."/>
            <person name="Wong A."/>
            <person name="Wong G.K."/>
            <person name="Wu C.I."/>
            <person name="Wu G."/>
            <person name="Yamamoto D."/>
            <person name="Yang H.P."/>
            <person name="Yang S.P."/>
            <person name="Yorke J.A."/>
            <person name="Yoshida K."/>
            <person name="Zdobnov E."/>
            <person name="Zhang P."/>
            <person name="Zhang Y."/>
            <person name="Zimin A.V."/>
            <person name="Baldwin J."/>
            <person name="Abdouelleil A."/>
            <person name="Abdulkadir J."/>
            <person name="Abebe A."/>
            <person name="Abera B."/>
            <person name="Abreu J."/>
            <person name="Acer S.C."/>
            <person name="Aftuck L."/>
            <person name="Alexander A."/>
            <person name="An P."/>
            <person name="Anderson E."/>
            <person name="Anderson S."/>
            <person name="Arachi H."/>
            <person name="Azer M."/>
            <person name="Bachantsang P."/>
            <person name="Barry A."/>
            <person name="Bayul T."/>
            <person name="Berlin A."/>
            <person name="Bessette D."/>
            <person name="Bloom T."/>
            <person name="Blye J."/>
            <person name="Boguslavskiy L."/>
            <person name="Bonnet C."/>
            <person name="Boukhgalter B."/>
            <person name="Bourzgui I."/>
            <person name="Brown A."/>
            <person name="Cahill P."/>
            <person name="Channer S."/>
            <person name="Cheshatsang Y."/>
            <person name="Chuda L."/>
            <person name="Citroen M."/>
            <person name="Collymore A."/>
            <person name="Cooke P."/>
            <person name="Costello M."/>
            <person name="D'Aco K."/>
            <person name="Daza R."/>
            <person name="De Haan G."/>
            <person name="DeGray S."/>
            <person name="DeMaso C."/>
            <person name="Dhargay N."/>
            <person name="Dooley K."/>
            <person name="Dooley E."/>
            <person name="Doricent M."/>
            <person name="Dorje P."/>
            <person name="Dorjee K."/>
            <person name="Dupes A."/>
            <person name="Elong R."/>
            <person name="Falk J."/>
            <person name="Farina A."/>
            <person name="Faro S."/>
            <person name="Ferguson D."/>
            <person name="Fisher S."/>
            <person name="Foley C.D."/>
            <person name="Franke A."/>
            <person name="Friedrich D."/>
            <person name="Gadbois L."/>
            <person name="Gearin G."/>
            <person name="Gearin C.R."/>
            <person name="Giannoukos G."/>
            <person name="Goode T."/>
            <person name="Graham J."/>
            <person name="Grandbois E."/>
            <person name="Grewal S."/>
            <person name="Gyaltsen K."/>
            <person name="Hafez N."/>
            <person name="Hagos B."/>
            <person name="Hall J."/>
            <person name="Henson C."/>
            <person name="Hollinger A."/>
            <person name="Honan T."/>
            <person name="Huard M.D."/>
            <person name="Hughes L."/>
            <person name="Hurhula B."/>
            <person name="Husby M.E."/>
            <person name="Kamat A."/>
            <person name="Kanga B."/>
            <person name="Kashin S."/>
            <person name="Khazanovich D."/>
            <person name="Kisner P."/>
            <person name="Lance K."/>
            <person name="Lara M."/>
            <person name="Lee W."/>
            <person name="Lennon N."/>
            <person name="Letendre F."/>
            <person name="LeVine R."/>
            <person name="Lipovsky A."/>
            <person name="Liu X."/>
            <person name="Liu J."/>
            <person name="Liu S."/>
            <person name="Lokyitsang T."/>
            <person name="Lokyitsang Y."/>
            <person name="Lubonja R."/>
            <person name="Lui A."/>
            <person name="MacDonald P."/>
            <person name="Magnisalis V."/>
            <person name="Maru K."/>
            <person name="Matthews C."/>
            <person name="McCusker W."/>
            <person name="McDonough S."/>
            <person name="Mehta T."/>
            <person name="Meldrim J."/>
            <person name="Meneus L."/>
            <person name="Mihai O."/>
            <person name="Mihalev A."/>
            <person name="Mihova T."/>
            <person name="Mittelman R."/>
            <person name="Mlenga V."/>
            <person name="Montmayeur A."/>
            <person name="Mulrain L."/>
            <person name="Navidi A."/>
            <person name="Naylor J."/>
            <person name="Negash T."/>
            <person name="Nguyen T."/>
            <person name="Nguyen N."/>
            <person name="Nicol R."/>
            <person name="Norbu C."/>
            <person name="Norbu N."/>
            <person name="Novod N."/>
            <person name="O'Neill B."/>
            <person name="Osman S."/>
            <person name="Markiewicz E."/>
            <person name="Oyono O.L."/>
            <person name="Patti C."/>
            <person name="Phunkhang P."/>
            <person name="Pierre F."/>
            <person name="Priest M."/>
            <person name="Raghuraman S."/>
            <person name="Rege F."/>
            <person name="Reyes R."/>
            <person name="Rise C."/>
            <person name="Rogov P."/>
            <person name="Ross K."/>
            <person name="Ryan E."/>
            <person name="Settipalli S."/>
            <person name="Shea T."/>
            <person name="Sherpa N."/>
            <person name="Shi L."/>
            <person name="Shih D."/>
            <person name="Sparrow T."/>
            <person name="Spaulding J."/>
            <person name="Stalker J."/>
            <person name="Stange-Thomann N."/>
            <person name="Stavropoulos S."/>
            <person name="Stone C."/>
            <person name="Strader C."/>
            <person name="Tesfaye S."/>
            <person name="Thomson T."/>
            <person name="Thoulutsang Y."/>
            <person name="Thoulutsang D."/>
            <person name="Topham K."/>
            <person name="Topping I."/>
            <person name="Tsamla T."/>
            <person name="Vassiliev H."/>
            <person name="Vo A."/>
            <person name="Wangchuk T."/>
            <person name="Wangdi T."/>
            <person name="Weiand M."/>
            <person name="Wilkinson J."/>
            <person name="Wilson A."/>
            <person name="Yadav S."/>
            <person name="Young G."/>
            <person name="Yu Q."/>
            <person name="Zembek L."/>
            <person name="Zhong D."/>
            <person name="Zimmer A."/>
            <person name="Zwirko Z."/>
            <person name="Jaffe D.B."/>
            <person name="Alvarez P."/>
            <person name="Brockman W."/>
            <person name="Butler J."/>
            <person name="Chin C."/>
            <person name="Gnerre S."/>
            <person name="Grabherr M."/>
            <person name="Kleber M."/>
            <person name="Mauceli E."/>
            <person name="MacCallum I."/>
        </authorList>
    </citation>
    <scope>NUCLEOTIDE SEQUENCE [LARGE SCALE GENOMIC DNA]</scope>
    <source>
        <strain evidence="3">Tucson 14024-0371.13</strain>
    </source>
</reference>
<feature type="signal peptide" evidence="1">
    <location>
        <begin position="1"/>
        <end position="20"/>
    </location>
</feature>
<dbReference type="Pfam" id="PF02448">
    <property type="entry name" value="L71"/>
    <property type="match status" value="1"/>
</dbReference>
<evidence type="ECO:0000313" key="2">
    <source>
        <dbReference type="EMBL" id="EDV40164.2"/>
    </source>
</evidence>
<evidence type="ECO:0000313" key="3">
    <source>
        <dbReference type="Proteomes" id="UP000007801"/>
    </source>
</evidence>
<keyword evidence="3" id="KW-1185">Reference proteome</keyword>
<dbReference type="GeneID" id="6506724"/>
<dbReference type="AlphaFoldDB" id="B3M9X3"/>
<sequence>MSKLLLAFALCCLLVVQIKAQDPEGRRFCDRLTAECVRHERQVGTVDDTVTIYNNHCRRADRNWRNITRCELVRASCILTMVRCDNPTCKNVADSLRS</sequence>
<dbReference type="InterPro" id="IPR003475">
    <property type="entry name" value="Insect_Unk"/>
</dbReference>
<dbReference type="eggNOG" id="ENOG502TCVY">
    <property type="taxonomic scope" value="Eukaryota"/>
</dbReference>
<dbReference type="HOGENOM" id="CLU_121609_1_0_1"/>
<evidence type="ECO:0000256" key="1">
    <source>
        <dbReference type="SAM" id="SignalP"/>
    </source>
</evidence>
<gene>
    <name evidence="2" type="primary">Dana\GF24089</name>
    <name evidence="2" type="synonym">dana_GLEANR_8840</name>
    <name evidence="2" type="ORF">GF24089</name>
</gene>
<protein>
    <submittedName>
        <fullName evidence="2">Uncharacterized protein</fullName>
    </submittedName>
</protein>